<accession>E7RCQ7</accession>
<feature type="transmembrane region" description="Helical" evidence="1">
    <location>
        <begin position="29"/>
        <end position="49"/>
    </location>
</feature>
<comment type="caution">
    <text evidence="2">The sequence shown here is derived from an EMBL/GenBank/DDBJ whole genome shotgun (WGS) entry which is preliminary data.</text>
</comment>
<gene>
    <name evidence="2" type="ORF">GPDM_01105</name>
</gene>
<proteinExistence type="predicted"/>
<evidence type="ECO:0000256" key="1">
    <source>
        <dbReference type="SAM" id="Phobius"/>
    </source>
</evidence>
<feature type="transmembrane region" description="Helical" evidence="1">
    <location>
        <begin position="134"/>
        <end position="151"/>
    </location>
</feature>
<reference evidence="2 3" key="1">
    <citation type="journal article" date="2011" name="J. Bacteriol.">
        <title>The Draft Genome of Planococcus donghaensis MPA1U2 Reveals Nonsporulation Pathways Controlled by a Conserved Spo0A Regulon.</title>
        <authorList>
            <person name="Pearson M.D."/>
            <person name="Noller H.F."/>
        </authorList>
    </citation>
    <scope>NUCLEOTIDE SEQUENCE [LARGE SCALE GENOMIC DNA]</scope>
    <source>
        <strain evidence="2 3">MPA1U2</strain>
    </source>
</reference>
<dbReference type="NCBIfam" id="NF041646">
    <property type="entry name" value="VC0807_fam"/>
    <property type="match status" value="1"/>
</dbReference>
<name>E7RCQ7_9BACL</name>
<feature type="transmembrane region" description="Helical" evidence="1">
    <location>
        <begin position="5"/>
        <end position="23"/>
    </location>
</feature>
<dbReference type="OrthoDB" id="2739093at2"/>
<dbReference type="Proteomes" id="UP000003052">
    <property type="component" value="Unassembled WGS sequence"/>
</dbReference>
<feature type="transmembrane region" description="Helical" evidence="1">
    <location>
        <begin position="56"/>
        <end position="75"/>
    </location>
</feature>
<evidence type="ECO:0000313" key="2">
    <source>
        <dbReference type="EMBL" id="EGA91422.1"/>
    </source>
</evidence>
<organism evidence="2 3">
    <name type="scientific">Planococcus donghaensis MPA1U2</name>
    <dbReference type="NCBI Taxonomy" id="933115"/>
    <lineage>
        <taxon>Bacteria</taxon>
        <taxon>Bacillati</taxon>
        <taxon>Bacillota</taxon>
        <taxon>Bacilli</taxon>
        <taxon>Bacillales</taxon>
        <taxon>Caryophanaceae</taxon>
        <taxon>Planococcus</taxon>
    </lineage>
</organism>
<dbReference type="RefSeq" id="WP_008428059.1">
    <property type="nucleotide sequence ID" value="NZ_AEPB01000001.1"/>
</dbReference>
<keyword evidence="1" id="KW-0812">Transmembrane</keyword>
<evidence type="ECO:0000313" key="3">
    <source>
        <dbReference type="Proteomes" id="UP000003052"/>
    </source>
</evidence>
<sequence length="207" mass="23701">MKKSILLDIIFYVALPYFIWNYGKDALGDYYAMLLSTVPGFCYTIYRFAKERQFNIAGLSIVLGLFLSTAINLLSKNAESMLWNQVYLGYGYGVIYLVSIVIRKPLALRFAADFVSLQGYSRETIYPLFSQKNIFAWFQLLTGLFVVSSFFQSSLKAWLIYSNGVDGYGEMLLYMKISGWLFYGFILAGFFFIGSKVTIPNPQKIEE</sequence>
<protein>
    <submittedName>
        <fullName evidence="2">Uncharacterized protein</fullName>
    </submittedName>
</protein>
<dbReference type="EMBL" id="AEPB01000001">
    <property type="protein sequence ID" value="EGA91422.1"/>
    <property type="molecule type" value="Genomic_DNA"/>
</dbReference>
<keyword evidence="1" id="KW-1133">Transmembrane helix</keyword>
<keyword evidence="1" id="KW-0472">Membrane</keyword>
<dbReference type="eggNOG" id="ENOG503096Z">
    <property type="taxonomic scope" value="Bacteria"/>
</dbReference>
<feature type="transmembrane region" description="Helical" evidence="1">
    <location>
        <begin position="171"/>
        <end position="194"/>
    </location>
</feature>
<dbReference type="AlphaFoldDB" id="E7RCQ7"/>
<feature type="transmembrane region" description="Helical" evidence="1">
    <location>
        <begin position="81"/>
        <end position="102"/>
    </location>
</feature>